<dbReference type="PANTHER" id="PTHR46910">
    <property type="entry name" value="TRANSCRIPTION FACTOR PDR1"/>
    <property type="match status" value="1"/>
</dbReference>
<dbReference type="GO" id="GO:0046872">
    <property type="term" value="F:metal ion binding"/>
    <property type="evidence" value="ECO:0007669"/>
    <property type="project" value="UniProtKB-KW"/>
</dbReference>
<evidence type="ECO:0000313" key="5">
    <source>
        <dbReference type="EMBL" id="KZN86541.1"/>
    </source>
</evidence>
<keyword evidence="4" id="KW-0539">Nucleus</keyword>
<name>A0A167RX96_PENCH</name>
<dbReference type="InterPro" id="IPR050987">
    <property type="entry name" value="AtrR-like"/>
</dbReference>
<evidence type="ECO:0000256" key="3">
    <source>
        <dbReference type="ARBA" id="ARBA00023125"/>
    </source>
</evidence>
<evidence type="ECO:0008006" key="6">
    <source>
        <dbReference type="Google" id="ProtNLM"/>
    </source>
</evidence>
<comment type="subcellular location">
    <subcellularLocation>
        <location evidence="1">Nucleus</location>
    </subcellularLocation>
</comment>
<dbReference type="GO" id="GO:0003677">
    <property type="term" value="F:DNA binding"/>
    <property type="evidence" value="ECO:0007669"/>
    <property type="project" value="UniProtKB-KW"/>
</dbReference>
<organism evidence="5">
    <name type="scientific">Penicillium chrysogenum</name>
    <name type="common">Penicillium notatum</name>
    <dbReference type="NCBI Taxonomy" id="5076"/>
    <lineage>
        <taxon>Eukaryota</taxon>
        <taxon>Fungi</taxon>
        <taxon>Dikarya</taxon>
        <taxon>Ascomycota</taxon>
        <taxon>Pezizomycotina</taxon>
        <taxon>Eurotiomycetes</taxon>
        <taxon>Eurotiomycetidae</taxon>
        <taxon>Eurotiales</taxon>
        <taxon>Aspergillaceae</taxon>
        <taxon>Penicillium</taxon>
        <taxon>Penicillium chrysogenum species complex</taxon>
    </lineage>
</organism>
<accession>A0A167RX96</accession>
<dbReference type="Proteomes" id="UP000076449">
    <property type="component" value="Chromosome II"/>
</dbReference>
<dbReference type="PANTHER" id="PTHR46910:SF3">
    <property type="entry name" value="HALOTOLERANCE PROTEIN 9-RELATED"/>
    <property type="match status" value="1"/>
</dbReference>
<dbReference type="EMBL" id="CM002799">
    <property type="protein sequence ID" value="KZN86541.1"/>
    <property type="molecule type" value="Genomic_DNA"/>
</dbReference>
<dbReference type="CDD" id="cd12148">
    <property type="entry name" value="fungal_TF_MHR"/>
    <property type="match status" value="1"/>
</dbReference>
<keyword evidence="2" id="KW-0479">Metal-binding</keyword>
<reference evidence="5" key="1">
    <citation type="journal article" date="2014" name="Genome Announc.">
        <title>Complete sequencing and chromosome-scale genome assembly of the industrial progenitor strain P2niaD18 from the penicillin producer Penicillium chrysogenum.</title>
        <authorList>
            <person name="Specht T."/>
            <person name="Dahlmann T.A."/>
            <person name="Zadra I."/>
            <person name="Kurnsteiner H."/>
            <person name="Kuck U."/>
        </authorList>
    </citation>
    <scope>NUCLEOTIDE SEQUENCE [LARGE SCALE GENOMIC DNA]</scope>
    <source>
        <strain evidence="5">P2niaD18</strain>
    </source>
</reference>
<dbReference type="GO" id="GO:0005634">
    <property type="term" value="C:nucleus"/>
    <property type="evidence" value="ECO:0007669"/>
    <property type="project" value="UniProtKB-SubCell"/>
</dbReference>
<evidence type="ECO:0000256" key="1">
    <source>
        <dbReference type="ARBA" id="ARBA00004123"/>
    </source>
</evidence>
<sequence length="523" mass="57747">MRAMLTNDFDPYSSVIRASLERGNPCGNCQDNNTTCSRLRVSKRARNTTQLAVIENRGQICPKSLQAPDPQDPQNSLLGLQDYSAAISNSYSRLDYHQSRGASPGYDKPLSLRDAHTTIQYHLDHLEWLTINRRQILESGLGLASQLSESVEDPANVDSDITVEEQIRTPSFELLAWMLKDIKESSLGPFVRGYFRHISEATLKQLGLTLLHRNGTPHDLLISTVCVNAVASKFLTAVTNTGIDSELIHEMTHSVVKFQASAKVALRSISLLSTPSLGLLQALLSGIFLYQGSGDITACWELTKAACRVCTSLGLDTTMKTGGTISGPYPAWKGLDAQSEISALQFAYHSVMTAIFHVTGGAVDHVDMYISRKARTLLVYPITAYFVLFCNVVATSDTDDFKLMTTIADCLTRIETTSRPIIQVRAIFCHFLSLAAQVFEDESNPMMVTRDHQVQPVQSHSNTLHWMPDSLFLPSTADAIPPFAPSVLAGMDDFPGMLSIFPENEMFTPFSDHFPEFENDPSI</sequence>
<dbReference type="GO" id="GO:0003700">
    <property type="term" value="F:DNA-binding transcription factor activity"/>
    <property type="evidence" value="ECO:0007669"/>
    <property type="project" value="InterPro"/>
</dbReference>
<protein>
    <recommendedName>
        <fullName evidence="6">Transcription factor domain-containing protein</fullName>
    </recommendedName>
</protein>
<evidence type="ECO:0000256" key="4">
    <source>
        <dbReference type="ARBA" id="ARBA00023242"/>
    </source>
</evidence>
<evidence type="ECO:0000256" key="2">
    <source>
        <dbReference type="ARBA" id="ARBA00022723"/>
    </source>
</evidence>
<proteinExistence type="predicted"/>
<dbReference type="AlphaFoldDB" id="A0A167RX96"/>
<keyword evidence="3" id="KW-0238">DNA-binding</keyword>
<gene>
    <name evidence="5" type="ORF">EN45_050730</name>
</gene>